<accession>A0A4Y6Q1L3</accession>
<keyword evidence="2" id="KW-0378">Hydrolase</keyword>
<proteinExistence type="predicted"/>
<dbReference type="EMBL" id="CP041186">
    <property type="protein sequence ID" value="QDG54478.1"/>
    <property type="molecule type" value="Genomic_DNA"/>
</dbReference>
<dbReference type="AlphaFoldDB" id="A0A4Y6Q1L3"/>
<evidence type="ECO:0000313" key="3">
    <source>
        <dbReference type="Proteomes" id="UP000315995"/>
    </source>
</evidence>
<feature type="domain" description="Metallo-beta-lactamase" evidence="1">
    <location>
        <begin position="48"/>
        <end position="284"/>
    </location>
</feature>
<organism evidence="2 3">
    <name type="scientific">Persicimonas caeni</name>
    <dbReference type="NCBI Taxonomy" id="2292766"/>
    <lineage>
        <taxon>Bacteria</taxon>
        <taxon>Deltaproteobacteria</taxon>
        <taxon>Bradymonadales</taxon>
        <taxon>Bradymonadaceae</taxon>
        <taxon>Persicimonas</taxon>
    </lineage>
</organism>
<reference evidence="2 3" key="1">
    <citation type="submission" date="2019-06" db="EMBL/GenBank/DDBJ databases">
        <title>Persicimonas caeni gen. nov., sp. nov., a predatory bacterium isolated from solar saltern.</title>
        <authorList>
            <person name="Wang S."/>
        </authorList>
    </citation>
    <scope>NUCLEOTIDE SEQUENCE [LARGE SCALE GENOMIC DNA]</scope>
    <source>
        <strain evidence="2 3">YN101</strain>
    </source>
</reference>
<dbReference type="Gene3D" id="3.60.15.10">
    <property type="entry name" value="Ribonuclease Z/Hydroxyacylglutathione hydrolase-like"/>
    <property type="match status" value="1"/>
</dbReference>
<gene>
    <name evidence="2" type="ORF">FIV42_28155</name>
</gene>
<evidence type="ECO:0000259" key="1">
    <source>
        <dbReference type="Pfam" id="PF12706"/>
    </source>
</evidence>
<dbReference type="Proteomes" id="UP000315995">
    <property type="component" value="Chromosome"/>
</dbReference>
<dbReference type="GO" id="GO:0042781">
    <property type="term" value="F:3'-tRNA processing endoribonuclease activity"/>
    <property type="evidence" value="ECO:0007669"/>
    <property type="project" value="TreeGrafter"/>
</dbReference>
<dbReference type="Pfam" id="PF12706">
    <property type="entry name" value="Lactamase_B_2"/>
    <property type="match status" value="1"/>
</dbReference>
<sequence length="318" mass="35385">MAAAVPSQMPSDFSVKFYGCRGSIPVSGTDHVRYGGQTSCLTVRAGSREIILDAGSGLVSHSNDLIKRYIETQQPLETYVFITHAHLDHLIGLPYFAPMYMPDASVSIWGPQNMRFDSFEETIDAFMSPPFFPVPRYEMQADFRFADIGEADVIYFVEGQDAPIQCRPRHPRTAGQAPDPSQIELTLECMRGYNHPKSGVNIYKISAGDKTLVYATDTEGFVKGDRRLIEFARGADVLIHDAMYTEERYVSMPVPTQGYGHSTVEIAASLAKAADVGQLFLFHHDPGNNDNTLDELEARGKDLFENTLVARDEMEITL</sequence>
<keyword evidence="3" id="KW-1185">Reference proteome</keyword>
<dbReference type="InterPro" id="IPR036866">
    <property type="entry name" value="RibonucZ/Hydroxyglut_hydro"/>
</dbReference>
<dbReference type="InterPro" id="IPR001279">
    <property type="entry name" value="Metallo-B-lactamas"/>
</dbReference>
<dbReference type="SUPFAM" id="SSF56281">
    <property type="entry name" value="Metallo-hydrolase/oxidoreductase"/>
    <property type="match status" value="1"/>
</dbReference>
<dbReference type="CDD" id="cd07715">
    <property type="entry name" value="TaR3-like_MBL-fold"/>
    <property type="match status" value="1"/>
</dbReference>
<name>A0A4Y6Q1L3_PERCE</name>
<dbReference type="OrthoDB" id="9803916at2"/>
<dbReference type="PANTHER" id="PTHR46018:SF3">
    <property type="entry name" value="ARYLSULFATASE"/>
    <property type="match status" value="1"/>
</dbReference>
<dbReference type="PANTHER" id="PTHR46018">
    <property type="entry name" value="ZINC PHOSPHODIESTERASE ELAC PROTEIN 1"/>
    <property type="match status" value="1"/>
</dbReference>
<protein>
    <submittedName>
        <fullName evidence="2">MBL fold metallo-hydrolase</fullName>
    </submittedName>
</protein>
<accession>A0A5B8YJ82</accession>
<evidence type="ECO:0000313" key="2">
    <source>
        <dbReference type="EMBL" id="QDG54478.1"/>
    </source>
</evidence>